<comment type="function">
    <text evidence="6">Subunit of the V1 complex of vacuolar(H+)-ATPase (V-ATPase), a multisubunit enzyme composed of a peripheral complex (V1) that hydrolyzes ATP and a membrane integral complex (V0) that translocates protons. V-ATPase is responsible for acidifying and maintaining the pH of intracellular compartments and in some cell types, is targeted to the plasma membrane, where it is responsible for acidifying the extracellular environment. Subunit C is necessary for the assembly of the catalytic sector of the enzyme and is likely to have a specific function in its catalytic activity.</text>
</comment>
<dbReference type="HOGENOM" id="CLU_017554_0_0_1"/>
<comment type="similarity">
    <text evidence="1 6">Belongs to the V-ATPase C subunit family.</text>
</comment>
<dbReference type="InterPro" id="IPR004907">
    <property type="entry name" value="ATPase_V1-cplx_csu"/>
</dbReference>
<dbReference type="InterPro" id="IPR036132">
    <property type="entry name" value="Vac_ATP_synth_c_sf"/>
</dbReference>
<gene>
    <name evidence="8" type="ORF">SERLADRAFT_466931</name>
</gene>
<dbReference type="AlphaFoldDB" id="F8NVA8"/>
<dbReference type="Pfam" id="PF03223">
    <property type="entry name" value="V-ATPase_C"/>
    <property type="match status" value="1"/>
</dbReference>
<dbReference type="PANTHER" id="PTHR10137">
    <property type="entry name" value="V-TYPE PROTON ATPASE SUBUNIT C"/>
    <property type="match status" value="1"/>
</dbReference>
<dbReference type="Gene3D" id="1.20.1460.10">
    <property type="entry name" value="subunit c (vma5p) of the yeast v-atpase, domain 2"/>
    <property type="match status" value="1"/>
</dbReference>
<dbReference type="OrthoDB" id="6605928at2759"/>
<dbReference type="GO" id="GO:0000221">
    <property type="term" value="C:vacuolar proton-transporting V-type ATPase, V1 domain"/>
    <property type="evidence" value="ECO:0007669"/>
    <property type="project" value="TreeGrafter"/>
</dbReference>
<evidence type="ECO:0000256" key="5">
    <source>
        <dbReference type="ARBA" id="ARBA00053565"/>
    </source>
</evidence>
<comment type="subunit">
    <text evidence="6">V-ATPase is a heteromultimeric enzyme composed of a peripheral catalytic V1 complex (components A to H) attached to an integral membrane V0 proton pore complex.</text>
</comment>
<dbReference type="GeneID" id="18819142"/>
<dbReference type="RefSeq" id="XP_007318131.1">
    <property type="nucleotide sequence ID" value="XM_007318069.1"/>
</dbReference>
<dbReference type="Gene3D" id="3.30.70.1180">
    <property type="entry name" value="Vacuolar atp synthase subunit c, domain 1"/>
    <property type="match status" value="1"/>
</dbReference>
<keyword evidence="7" id="KW-0175">Coiled coil</keyword>
<keyword evidence="2 6" id="KW-0813">Transport</keyword>
<reference evidence="8" key="1">
    <citation type="submission" date="2011-04" db="EMBL/GenBank/DDBJ databases">
        <title>Evolution of plant cell wall degrading machinery underlies the functional diversity of forest fungi.</title>
        <authorList>
            <consortium name="US DOE Joint Genome Institute (JGI-PGF)"/>
            <person name="Eastwood D.C."/>
            <person name="Floudas D."/>
            <person name="Binder M."/>
            <person name="Majcherczyk A."/>
            <person name="Schneider P."/>
            <person name="Aerts A."/>
            <person name="Asiegbu F.O."/>
            <person name="Baker S.E."/>
            <person name="Barry K."/>
            <person name="Bendiksby M."/>
            <person name="Blumentritt M."/>
            <person name="Coutinho P.M."/>
            <person name="Cullen D."/>
            <person name="Cullen D."/>
            <person name="Gathman A."/>
            <person name="Goodell B."/>
            <person name="Henrissat B."/>
            <person name="Ihrmark K."/>
            <person name="Kauserud H."/>
            <person name="Kohler A."/>
            <person name="LaButti K."/>
            <person name="Lapidus A."/>
            <person name="Lavin J.L."/>
            <person name="Lee Y.-H."/>
            <person name="Lindquist E."/>
            <person name="Lilly W."/>
            <person name="Lucas S."/>
            <person name="Morin E."/>
            <person name="Murat C."/>
            <person name="Oguiza J.A."/>
            <person name="Park J."/>
            <person name="Pisabarro A.G."/>
            <person name="Riley R."/>
            <person name="Rosling A."/>
            <person name="Salamov A."/>
            <person name="Schmidt O."/>
            <person name="Schmutz J."/>
            <person name="Skrede I."/>
            <person name="Stenlid J."/>
            <person name="Wiebenga A."/>
            <person name="Xie X."/>
            <person name="Kues U."/>
            <person name="Hibbett D.S."/>
            <person name="Hoffmeister D."/>
            <person name="Hogberg N."/>
            <person name="Martin F."/>
            <person name="Grigoriev I.V."/>
            <person name="Watkinson S.C."/>
        </authorList>
    </citation>
    <scope>NUCLEOTIDE SEQUENCE</scope>
    <source>
        <strain evidence="8">S7.9</strain>
    </source>
</reference>
<accession>F8NVA8</accession>
<evidence type="ECO:0000313" key="8">
    <source>
        <dbReference type="EMBL" id="EGO26009.1"/>
    </source>
</evidence>
<dbReference type="Gene3D" id="3.30.70.100">
    <property type="match status" value="1"/>
</dbReference>
<comment type="function">
    <text evidence="5">Subunit of the V1 complex of vacuolar(H+)-ATPase (V-ATPase), a multisubunit enzyme composed of a peripheral complex (V1) that hydrolyzes ATP and a membrane integral complex (V0) that translocates protons. V-ATPase is responsible for acidifying and maintaining the pH of intracellular compartments. Subunit C is necessary for the assembly of the catalytic sector of the enzyme and is likely to have a specific function in its catalytic activity. Reversibly leaves the enzyme after glucose depletion, causing the catalytic subcomplex V1 to detach from the V0 section.</text>
</comment>
<evidence type="ECO:0000256" key="3">
    <source>
        <dbReference type="ARBA" id="ARBA00022781"/>
    </source>
</evidence>
<evidence type="ECO:0000256" key="1">
    <source>
        <dbReference type="ARBA" id="ARBA00006138"/>
    </source>
</evidence>
<sequence>MPSDRSIWLVAIPHAVSAETLLSDVGNSSHKVSNLAIPSFKIGTLDSLIALSEELPKYDTFFTALIAKMVDIWRKLFNDNKAALTQHILVDGEDVADYMLNDWKWNESKYAPQRDLQETVDVLNKDMAFIDHVMKSKLNAYDIAKGSLTQLRRKGTGDLSVRSLVGVVSKDDFVPDSEYLETLLVSVPKNLVKVWNAKYERLTSMVVPRSCKAICSDNEYTLFSVIVFRRTHDEFVQRCRENKFIVRDFVYHEELIANEQEEIQIAESTERELRAQLVRLTRANFSEAYQVLVHLKVVRLFVESVLRYGLPADYIGLAIKPEPRSTPKLLSLLANNLSSKSSQASSGLDASANPTFAAEYQSLMDQDFFSFVLFEVPLVET</sequence>
<dbReference type="GO" id="GO:0046961">
    <property type="term" value="F:proton-transporting ATPase activity, rotational mechanism"/>
    <property type="evidence" value="ECO:0007669"/>
    <property type="project" value="InterPro"/>
</dbReference>
<evidence type="ECO:0000256" key="7">
    <source>
        <dbReference type="SAM" id="Coils"/>
    </source>
</evidence>
<name>F8NVA8_SERL9</name>
<organism>
    <name type="scientific">Serpula lacrymans var. lacrymans (strain S7.9)</name>
    <name type="common">Dry rot fungus</name>
    <dbReference type="NCBI Taxonomy" id="578457"/>
    <lineage>
        <taxon>Eukaryota</taxon>
        <taxon>Fungi</taxon>
        <taxon>Dikarya</taxon>
        <taxon>Basidiomycota</taxon>
        <taxon>Agaricomycotina</taxon>
        <taxon>Agaricomycetes</taxon>
        <taxon>Agaricomycetidae</taxon>
        <taxon>Boletales</taxon>
        <taxon>Coniophorineae</taxon>
        <taxon>Serpulaceae</taxon>
        <taxon>Serpula</taxon>
    </lineage>
</organism>
<dbReference type="PANTHER" id="PTHR10137:SF0">
    <property type="entry name" value="V-TYPE PROTON ATPASE SUBUNIT C"/>
    <property type="match status" value="1"/>
</dbReference>
<dbReference type="SUPFAM" id="SSF118203">
    <property type="entry name" value="Vacuolar ATP synthase subunit C"/>
    <property type="match status" value="1"/>
</dbReference>
<keyword evidence="4 6" id="KW-0406">Ion transport</keyword>
<dbReference type="FunFam" id="3.30.70.100:FF:000002">
    <property type="entry name" value="V-type proton ATPase subunit C"/>
    <property type="match status" value="1"/>
</dbReference>
<protein>
    <recommendedName>
        <fullName evidence="6">V-type proton ATPase subunit C</fullName>
    </recommendedName>
</protein>
<dbReference type="KEGG" id="sla:SERLADRAFT_466931"/>
<keyword evidence="3 6" id="KW-0375">Hydrogen ion transport</keyword>
<dbReference type="CDD" id="cd14785">
    <property type="entry name" value="V-ATPase_C"/>
    <property type="match status" value="1"/>
</dbReference>
<evidence type="ECO:0000256" key="2">
    <source>
        <dbReference type="ARBA" id="ARBA00022448"/>
    </source>
</evidence>
<dbReference type="Proteomes" id="UP000008064">
    <property type="component" value="Unassembled WGS sequence"/>
</dbReference>
<proteinExistence type="inferred from homology"/>
<dbReference type="EMBL" id="GL945433">
    <property type="protein sequence ID" value="EGO26009.1"/>
    <property type="molecule type" value="Genomic_DNA"/>
</dbReference>
<evidence type="ECO:0000256" key="6">
    <source>
        <dbReference type="RuleBase" id="RU364010"/>
    </source>
</evidence>
<feature type="coiled-coil region" evidence="7">
    <location>
        <begin position="256"/>
        <end position="283"/>
    </location>
</feature>
<evidence type="ECO:0000256" key="4">
    <source>
        <dbReference type="ARBA" id="ARBA00023065"/>
    </source>
</evidence>